<proteinExistence type="predicted"/>
<organism evidence="1 2">
    <name type="scientific">Bacteroides nordii CL02T12C05</name>
    <dbReference type="NCBI Taxonomy" id="997884"/>
    <lineage>
        <taxon>Bacteria</taxon>
        <taxon>Pseudomonadati</taxon>
        <taxon>Bacteroidota</taxon>
        <taxon>Bacteroidia</taxon>
        <taxon>Bacteroidales</taxon>
        <taxon>Bacteroidaceae</taxon>
        <taxon>Bacteroides</taxon>
    </lineage>
</organism>
<dbReference type="eggNOG" id="ENOG503201A">
    <property type="taxonomic scope" value="Bacteria"/>
</dbReference>
<sequence>MRMNRFISIMWVLIFCLPMFANTEEPRWMSSLPHPSNSSFYYVRIEALATDVESAKKLCLKYLASRIELEQSVRISEVSMTTDETTSTMENGRFRENIVTKSNYSFRVEGTPVNLTAKLVDEFLVETIVGGKRMLKMNTLYAVARKGYAPVFDDISFSRYYGMQGFARSLIPGWGQMYKGSTTKGLCILGGEVVCIGGIIVCENLRSSYIKKMKEQPKFAKDYSSKADNWENGRNFCIGAAAALYVYNLIDAIAAKGAKRVIVKPTGRPSFSLVPTVMDNGGCGLVFAYRF</sequence>
<keyword evidence="2" id="KW-1185">Reference proteome</keyword>
<evidence type="ECO:0008006" key="3">
    <source>
        <dbReference type="Google" id="ProtNLM"/>
    </source>
</evidence>
<accession>I9S767</accession>
<dbReference type="PATRIC" id="fig|997884.3.peg.1135"/>
<name>I9S767_9BACE</name>
<gene>
    <name evidence="1" type="ORF">HMPREF1068_01118</name>
</gene>
<evidence type="ECO:0000313" key="2">
    <source>
        <dbReference type="Proteomes" id="UP000003089"/>
    </source>
</evidence>
<dbReference type="EMBL" id="AGXS01000015">
    <property type="protein sequence ID" value="EIY51571.1"/>
    <property type="molecule type" value="Genomic_DNA"/>
</dbReference>
<dbReference type="AlphaFoldDB" id="I9S767"/>
<reference evidence="1 2" key="1">
    <citation type="submission" date="2012-02" db="EMBL/GenBank/DDBJ databases">
        <title>The Genome Sequence of Bacteroides nordii CL02T12C05.</title>
        <authorList>
            <consortium name="The Broad Institute Genome Sequencing Platform"/>
            <person name="Earl A."/>
            <person name="Ward D."/>
            <person name="Feldgarden M."/>
            <person name="Gevers D."/>
            <person name="Zitomersky N.L."/>
            <person name="Coyne M.J."/>
            <person name="Comstock L.E."/>
            <person name="Young S.K."/>
            <person name="Zeng Q."/>
            <person name="Gargeya S."/>
            <person name="Fitzgerald M."/>
            <person name="Haas B."/>
            <person name="Abouelleil A."/>
            <person name="Alvarado L."/>
            <person name="Arachchi H.M."/>
            <person name="Berlin A."/>
            <person name="Chapman S.B."/>
            <person name="Gearin G."/>
            <person name="Goldberg J."/>
            <person name="Griggs A."/>
            <person name="Gujja S."/>
            <person name="Hansen M."/>
            <person name="Heiman D."/>
            <person name="Howarth C."/>
            <person name="Larimer J."/>
            <person name="Lui A."/>
            <person name="MacDonald P.J.P."/>
            <person name="McCowen C."/>
            <person name="Montmayeur A."/>
            <person name="Murphy C."/>
            <person name="Neiman D."/>
            <person name="Pearson M."/>
            <person name="Priest M."/>
            <person name="Roberts A."/>
            <person name="Saif S."/>
            <person name="Shea T."/>
            <person name="Sisk P."/>
            <person name="Stolte C."/>
            <person name="Sykes S."/>
            <person name="Wortman J."/>
            <person name="Nusbaum C."/>
            <person name="Birren B."/>
        </authorList>
    </citation>
    <scope>NUCLEOTIDE SEQUENCE [LARGE SCALE GENOMIC DNA]</scope>
    <source>
        <strain evidence="1 2">CL02T12C05</strain>
    </source>
</reference>
<dbReference type="Proteomes" id="UP000003089">
    <property type="component" value="Unassembled WGS sequence"/>
</dbReference>
<comment type="caution">
    <text evidence="1">The sequence shown here is derived from an EMBL/GenBank/DDBJ whole genome shotgun (WGS) entry which is preliminary data.</text>
</comment>
<evidence type="ECO:0000313" key="1">
    <source>
        <dbReference type="EMBL" id="EIY51571.1"/>
    </source>
</evidence>
<dbReference type="HOGENOM" id="CLU_946104_0_0_10"/>
<dbReference type="STRING" id="997884.HMPREF1068_01118"/>
<protein>
    <recommendedName>
        <fullName evidence="3">DUF5683 domain-containing protein</fullName>
    </recommendedName>
</protein>